<comment type="subcellular location">
    <subcellularLocation>
        <location evidence="2">Membrane</location>
        <topology evidence="2">Multi-pass membrane protein</topology>
    </subcellularLocation>
</comment>
<evidence type="ECO:0000256" key="10">
    <source>
        <dbReference type="ARBA" id="ARBA00022989"/>
    </source>
</evidence>
<evidence type="ECO:0000256" key="8">
    <source>
        <dbReference type="ARBA" id="ARBA00022777"/>
    </source>
</evidence>
<dbReference type="PANTHER" id="PTHR45569:SF1">
    <property type="entry name" value="SENSOR PROTEIN KDPD"/>
    <property type="match status" value="1"/>
</dbReference>
<gene>
    <name evidence="16" type="ORF">CVN68_00600</name>
</gene>
<evidence type="ECO:0000256" key="6">
    <source>
        <dbReference type="ARBA" id="ARBA00022692"/>
    </source>
</evidence>
<dbReference type="GO" id="GO:0005524">
    <property type="term" value="F:ATP binding"/>
    <property type="evidence" value="ECO:0007669"/>
    <property type="project" value="UniProtKB-KW"/>
</dbReference>
<keyword evidence="4" id="KW-0597">Phosphoprotein</keyword>
<protein>
    <recommendedName>
        <fullName evidence="3">histidine kinase</fullName>
        <ecNumber evidence="3">2.7.13.3</ecNumber>
    </recommendedName>
</protein>
<dbReference type="PROSITE" id="PS50109">
    <property type="entry name" value="HIS_KIN"/>
    <property type="match status" value="1"/>
</dbReference>
<dbReference type="Gene3D" id="1.10.287.130">
    <property type="match status" value="1"/>
</dbReference>
<keyword evidence="8 16" id="KW-0418">Kinase</keyword>
<dbReference type="PRINTS" id="PR00344">
    <property type="entry name" value="BCTRLSENSOR"/>
</dbReference>
<evidence type="ECO:0000256" key="3">
    <source>
        <dbReference type="ARBA" id="ARBA00012438"/>
    </source>
</evidence>
<evidence type="ECO:0000256" key="14">
    <source>
        <dbReference type="SAM" id="Phobius"/>
    </source>
</evidence>
<dbReference type="InterPro" id="IPR003661">
    <property type="entry name" value="HisK_dim/P_dom"/>
</dbReference>
<feature type="transmembrane region" description="Helical" evidence="14">
    <location>
        <begin position="122"/>
        <end position="142"/>
    </location>
</feature>
<reference evidence="16 17" key="1">
    <citation type="submission" date="2017-11" db="EMBL/GenBank/DDBJ databases">
        <title>Complete genome sequence of Sphingomonas sp. Strain Cra20, a psychrotolerant potential plant growth promoting rhizobacteria.</title>
        <authorList>
            <person name="Luo Y."/>
        </authorList>
    </citation>
    <scope>NUCLEOTIDE SEQUENCE [LARGE SCALE GENOMIC DNA]</scope>
    <source>
        <strain evidence="16 17">Cra20</strain>
    </source>
</reference>
<dbReference type="GO" id="GO:0005886">
    <property type="term" value="C:plasma membrane"/>
    <property type="evidence" value="ECO:0007669"/>
    <property type="project" value="TreeGrafter"/>
</dbReference>
<evidence type="ECO:0000313" key="17">
    <source>
        <dbReference type="Proteomes" id="UP000229081"/>
    </source>
</evidence>
<keyword evidence="6 14" id="KW-0812">Transmembrane</keyword>
<evidence type="ECO:0000256" key="4">
    <source>
        <dbReference type="ARBA" id="ARBA00022553"/>
    </source>
</evidence>
<dbReference type="SUPFAM" id="SSF55874">
    <property type="entry name" value="ATPase domain of HSP90 chaperone/DNA topoisomerase II/histidine kinase"/>
    <property type="match status" value="1"/>
</dbReference>
<feature type="region of interest" description="Disordered" evidence="13">
    <location>
        <begin position="1"/>
        <end position="32"/>
    </location>
</feature>
<keyword evidence="17" id="KW-1185">Reference proteome</keyword>
<dbReference type="Gene3D" id="3.30.565.10">
    <property type="entry name" value="Histidine kinase-like ATPase, C-terminal domain"/>
    <property type="match status" value="1"/>
</dbReference>
<keyword evidence="11" id="KW-0902">Two-component regulatory system</keyword>
<accession>A0A2K8M9W6</accession>
<dbReference type="InterPro" id="IPR025201">
    <property type="entry name" value="KdpD_TM"/>
</dbReference>
<dbReference type="Pfam" id="PF02518">
    <property type="entry name" value="HATPase_c"/>
    <property type="match status" value="1"/>
</dbReference>
<keyword evidence="5" id="KW-0808">Transferase</keyword>
<dbReference type="EC" id="2.7.13.3" evidence="3"/>
<evidence type="ECO:0000256" key="11">
    <source>
        <dbReference type="ARBA" id="ARBA00023012"/>
    </source>
</evidence>
<dbReference type="EMBL" id="CP024923">
    <property type="protein sequence ID" value="ATY30673.1"/>
    <property type="molecule type" value="Genomic_DNA"/>
</dbReference>
<evidence type="ECO:0000313" key="16">
    <source>
        <dbReference type="EMBL" id="ATY30673.1"/>
    </source>
</evidence>
<dbReference type="InterPro" id="IPR003594">
    <property type="entry name" value="HATPase_dom"/>
</dbReference>
<feature type="compositionally biased region" description="Basic residues" evidence="13">
    <location>
        <begin position="21"/>
        <end position="32"/>
    </location>
</feature>
<dbReference type="Proteomes" id="UP000229081">
    <property type="component" value="Chromosome"/>
</dbReference>
<evidence type="ECO:0000256" key="1">
    <source>
        <dbReference type="ARBA" id="ARBA00000085"/>
    </source>
</evidence>
<feature type="domain" description="Histidine kinase" evidence="15">
    <location>
        <begin position="306"/>
        <end position="501"/>
    </location>
</feature>
<dbReference type="CDD" id="cd00082">
    <property type="entry name" value="HisKA"/>
    <property type="match status" value="1"/>
</dbReference>
<dbReference type="InterPro" id="IPR036097">
    <property type="entry name" value="HisK_dim/P_sf"/>
</dbReference>
<dbReference type="InterPro" id="IPR005467">
    <property type="entry name" value="His_kinase_dom"/>
</dbReference>
<dbReference type="CDD" id="cd00075">
    <property type="entry name" value="HATPase"/>
    <property type="match status" value="1"/>
</dbReference>
<keyword evidence="9" id="KW-0067">ATP-binding</keyword>
<organism evidence="16 17">
    <name type="scientific">Sphingomonas psychrotolerans</name>
    <dbReference type="NCBI Taxonomy" id="1327635"/>
    <lineage>
        <taxon>Bacteria</taxon>
        <taxon>Pseudomonadati</taxon>
        <taxon>Pseudomonadota</taxon>
        <taxon>Alphaproteobacteria</taxon>
        <taxon>Sphingomonadales</taxon>
        <taxon>Sphingomonadaceae</taxon>
        <taxon>Sphingomonas</taxon>
    </lineage>
</organism>
<keyword evidence="7" id="KW-0547">Nucleotide-binding</keyword>
<dbReference type="InterPro" id="IPR052023">
    <property type="entry name" value="Histidine_kinase_KdpD"/>
</dbReference>
<dbReference type="SMART" id="SM00387">
    <property type="entry name" value="HATPase_c"/>
    <property type="match status" value="1"/>
</dbReference>
<keyword evidence="12 14" id="KW-0472">Membrane</keyword>
<dbReference type="GO" id="GO:0000155">
    <property type="term" value="F:phosphorelay sensor kinase activity"/>
    <property type="evidence" value="ECO:0007669"/>
    <property type="project" value="InterPro"/>
</dbReference>
<evidence type="ECO:0000259" key="15">
    <source>
        <dbReference type="PROSITE" id="PS50109"/>
    </source>
</evidence>
<dbReference type="InterPro" id="IPR036890">
    <property type="entry name" value="HATPase_C_sf"/>
</dbReference>
<proteinExistence type="predicted"/>
<evidence type="ECO:0000256" key="13">
    <source>
        <dbReference type="SAM" id="MobiDB-lite"/>
    </source>
</evidence>
<feature type="transmembrane region" description="Helical" evidence="14">
    <location>
        <begin position="77"/>
        <end position="110"/>
    </location>
</feature>
<dbReference type="SMART" id="SM00388">
    <property type="entry name" value="HisKA"/>
    <property type="match status" value="1"/>
</dbReference>
<dbReference type="AlphaFoldDB" id="A0A2K8M9W6"/>
<dbReference type="SUPFAM" id="SSF47384">
    <property type="entry name" value="Homodimeric domain of signal transducing histidine kinase"/>
    <property type="match status" value="1"/>
</dbReference>
<dbReference type="PANTHER" id="PTHR45569">
    <property type="entry name" value="SENSOR PROTEIN KDPD"/>
    <property type="match status" value="1"/>
</dbReference>
<feature type="transmembrane region" description="Helical" evidence="14">
    <location>
        <begin position="45"/>
        <end position="65"/>
    </location>
</feature>
<dbReference type="InterPro" id="IPR038318">
    <property type="entry name" value="KdpD_sf"/>
</dbReference>
<evidence type="ECO:0000256" key="9">
    <source>
        <dbReference type="ARBA" id="ARBA00022840"/>
    </source>
</evidence>
<evidence type="ECO:0000256" key="12">
    <source>
        <dbReference type="ARBA" id="ARBA00023136"/>
    </source>
</evidence>
<keyword evidence="10 14" id="KW-1133">Transmembrane helix</keyword>
<evidence type="ECO:0000256" key="2">
    <source>
        <dbReference type="ARBA" id="ARBA00004141"/>
    </source>
</evidence>
<evidence type="ECO:0000256" key="7">
    <source>
        <dbReference type="ARBA" id="ARBA00022741"/>
    </source>
</evidence>
<sequence length="507" mass="53295">MDDADLRLPASQRRRSDGIHGHSRQSRRGTRRAGRIVTRIEQWAAFVRGLAALTAITAITGAATIEALRIGPAAAGLLYLLPVLWVSARAGLAAGLASAGFAAFCYNFFLLEPRYTLRIHGLGDVAAFAVLTIVAIVTSRLASGLRAREMEAQERAEASAAEAEFAALLAKAHRHDTLDAMALAFLAERYGDAQLIRGDDLAAKRTALAPLDAAAAAWALHNDGPSGHASEVMPSADFRFVPLAPGGEDVLALAAGAHPRPRDGEVARAFARLWVQARDRLTAEAERRAREEADQRDAVRRALLAALGHDFRTPLTVLKSGLAELDGDAPARLGLEVDRIIRLSEDLIATARIESGQPVRLDPVDLVDIVAAATPRTAGVTLRTELPDDLPLVRADAVMLTHVLGNLIHNALRHARAEVVIAARAAGEAVELAVCDDGSGIDPAVAATIFDRFISGGDREGGLGLGLAIARDLATAMGASLSAADAPGGGACFTVRLAIFPARGLPT</sequence>
<dbReference type="Pfam" id="PF13493">
    <property type="entry name" value="DUF4118"/>
    <property type="match status" value="1"/>
</dbReference>
<dbReference type="Gene3D" id="1.20.120.620">
    <property type="entry name" value="Backbone structure of the membrane domain of e. Coli histidine kinase receptor kdpd"/>
    <property type="match status" value="1"/>
</dbReference>
<evidence type="ECO:0000256" key="5">
    <source>
        <dbReference type="ARBA" id="ARBA00022679"/>
    </source>
</evidence>
<comment type="catalytic activity">
    <reaction evidence="1">
        <text>ATP + protein L-histidine = ADP + protein N-phospho-L-histidine.</text>
        <dbReference type="EC" id="2.7.13.3"/>
    </reaction>
</comment>
<dbReference type="InterPro" id="IPR004358">
    <property type="entry name" value="Sig_transdc_His_kin-like_C"/>
</dbReference>
<dbReference type="KEGG" id="sphc:CVN68_00600"/>
<name>A0A2K8M9W6_9SPHN</name>